<sequence>QVAKVLEANLRKKEGLHKLDRLEKWRKVYKMIFDVEDNHIPDPRMGVGDKSTPESLGDYLRRVMPGQIRRLATAEVDRIFGPQAEACQALMVNLITSPNYTTNILGLLFHDDPIQDSPGGTTTFFSDPTMTTFSTDPALYIFTSLTAGSSHIVTATSRLETILRANRVPFKAVDLATDQKARMLWGRRAGKDASGRVRKLPGLAQEGLILGDLVEIEDWNEYGELKQHVKIYYDEFTIPNIHNKPKDPPKRFVHPITGAPMKGGPKAGSKAAAGAAAAAAAAAAASASSSSSAKPAAPPAAPPLPPADEKKAATAAPAKKAETGEKVTMPIRSIADEAAQKAKDLRLAALREKVHGSKAKAEEKAKAEASTEKKAEDKAAAEKTEDKAAAEKTEDKAVEEKKKEGKPTEQTENKSAEKDTTAEKEAEAKPAPTTPAKTTASTSTSSLATTSSSAAASSSISAFRAATALQSPTRTTWVPASPASTDALRETLQSPTTARWKAAATEDHDDNEEEQVKKPVAAAPAPAAPAADK</sequence>
<organism evidence="2 3">
    <name type="scientific">Verticillium longisporum</name>
    <name type="common">Verticillium dahliae var. longisporum</name>
    <dbReference type="NCBI Taxonomy" id="100787"/>
    <lineage>
        <taxon>Eukaryota</taxon>
        <taxon>Fungi</taxon>
        <taxon>Dikarya</taxon>
        <taxon>Ascomycota</taxon>
        <taxon>Pezizomycotina</taxon>
        <taxon>Sordariomycetes</taxon>
        <taxon>Hypocreomycetidae</taxon>
        <taxon>Glomerellales</taxon>
        <taxon>Plectosphaerellaceae</taxon>
        <taxon>Verticillium</taxon>
    </lineage>
</organism>
<dbReference type="Gene3D" id="3.40.30.10">
    <property type="entry name" value="Glutaredoxin"/>
    <property type="match status" value="1"/>
</dbReference>
<dbReference type="PANTHER" id="PTHR12232:SF0">
    <property type="entry name" value="THIOREDOXIN DOMAIN-CONTAINING PROTEIN"/>
    <property type="match status" value="1"/>
</dbReference>
<feature type="compositionally biased region" description="Low complexity" evidence="1">
    <location>
        <begin position="521"/>
        <end position="533"/>
    </location>
</feature>
<accession>A0A0G4LCT5</accession>
<proteinExistence type="predicted"/>
<gene>
    <name evidence="2" type="ORF">BN1708_000514</name>
</gene>
<feature type="compositionally biased region" description="Pro residues" evidence="1">
    <location>
        <begin position="296"/>
        <end position="306"/>
    </location>
</feature>
<evidence type="ECO:0000313" key="2">
    <source>
        <dbReference type="EMBL" id="CRK19873.1"/>
    </source>
</evidence>
<feature type="compositionally biased region" description="Polar residues" evidence="1">
    <location>
        <begin position="469"/>
        <end position="484"/>
    </location>
</feature>
<name>A0A0G4LCT5_VERLO</name>
<feature type="compositionally biased region" description="Low complexity" evidence="1">
    <location>
        <begin position="258"/>
        <end position="269"/>
    </location>
</feature>
<feature type="region of interest" description="Disordered" evidence="1">
    <location>
        <begin position="352"/>
        <end position="533"/>
    </location>
</feature>
<keyword evidence="3" id="KW-1185">Reference proteome</keyword>
<dbReference type="AlphaFoldDB" id="A0A0G4LCT5"/>
<dbReference type="EMBL" id="CVQH01011112">
    <property type="protein sequence ID" value="CRK19873.1"/>
    <property type="molecule type" value="Genomic_DNA"/>
</dbReference>
<dbReference type="Proteomes" id="UP000044602">
    <property type="component" value="Unassembled WGS sequence"/>
</dbReference>
<feature type="region of interest" description="Disordered" evidence="1">
    <location>
        <begin position="288"/>
        <end position="327"/>
    </location>
</feature>
<feature type="region of interest" description="Disordered" evidence="1">
    <location>
        <begin position="242"/>
        <end position="269"/>
    </location>
</feature>
<feature type="compositionally biased region" description="Basic and acidic residues" evidence="1">
    <location>
        <begin position="352"/>
        <end position="428"/>
    </location>
</feature>
<dbReference type="STRING" id="100787.A0A0G4LCT5"/>
<dbReference type="SUPFAM" id="SSF52833">
    <property type="entry name" value="Thioredoxin-like"/>
    <property type="match status" value="1"/>
</dbReference>
<dbReference type="InterPro" id="IPR051033">
    <property type="entry name" value="SH3BGR"/>
</dbReference>
<protein>
    <submittedName>
        <fullName evidence="2">Uncharacterized protein</fullName>
    </submittedName>
</protein>
<evidence type="ECO:0000313" key="3">
    <source>
        <dbReference type="Proteomes" id="UP000044602"/>
    </source>
</evidence>
<dbReference type="InterPro" id="IPR036249">
    <property type="entry name" value="Thioredoxin-like_sf"/>
</dbReference>
<dbReference type="GO" id="GO:0005737">
    <property type="term" value="C:cytoplasm"/>
    <property type="evidence" value="ECO:0007669"/>
    <property type="project" value="TreeGrafter"/>
</dbReference>
<evidence type="ECO:0000256" key="1">
    <source>
        <dbReference type="SAM" id="MobiDB-lite"/>
    </source>
</evidence>
<feature type="compositionally biased region" description="Low complexity" evidence="1">
    <location>
        <begin position="429"/>
        <end position="468"/>
    </location>
</feature>
<feature type="non-terminal residue" evidence="2">
    <location>
        <position position="1"/>
    </location>
</feature>
<reference evidence="2 3" key="1">
    <citation type="submission" date="2015-05" db="EMBL/GenBank/DDBJ databases">
        <authorList>
            <person name="Wang D.B."/>
            <person name="Wang M."/>
        </authorList>
    </citation>
    <scope>NUCLEOTIDE SEQUENCE [LARGE SCALE GENOMIC DNA]</scope>
    <source>
        <strain evidence="2">VL1</strain>
    </source>
</reference>
<dbReference type="PANTHER" id="PTHR12232">
    <property type="entry name" value="SH3 DOMAIN-BINDING GLUTAMIC ACID-RICH-LIKE PROTEIN"/>
    <property type="match status" value="1"/>
</dbReference>